<dbReference type="RefSeq" id="WP_254011049.1">
    <property type="nucleotide sequence ID" value="NZ_JAMZMM010000045.1"/>
</dbReference>
<evidence type="ECO:0000313" key="4">
    <source>
        <dbReference type="Proteomes" id="UP001204953"/>
    </source>
</evidence>
<feature type="chain" id="PRO_5042114042" evidence="2">
    <location>
        <begin position="26"/>
        <end position="167"/>
    </location>
</feature>
<name>A0AAE3GQK2_9CYAN</name>
<protein>
    <submittedName>
        <fullName evidence="3">Uncharacterized protein</fullName>
    </submittedName>
</protein>
<evidence type="ECO:0000256" key="2">
    <source>
        <dbReference type="SAM" id="SignalP"/>
    </source>
</evidence>
<evidence type="ECO:0000256" key="1">
    <source>
        <dbReference type="SAM" id="MobiDB-lite"/>
    </source>
</evidence>
<evidence type="ECO:0000313" key="3">
    <source>
        <dbReference type="EMBL" id="MCP2728247.1"/>
    </source>
</evidence>
<dbReference type="Proteomes" id="UP001204953">
    <property type="component" value="Unassembled WGS sequence"/>
</dbReference>
<reference evidence="3" key="1">
    <citation type="submission" date="2022-06" db="EMBL/GenBank/DDBJ databases">
        <title>New cyanobacteria of genus Symplocastrum in benthos of Lake Baikal.</title>
        <authorList>
            <person name="Sorokovikova E."/>
            <person name="Tikhonova I."/>
            <person name="Krasnopeev A."/>
            <person name="Evseev P."/>
            <person name="Gladkikh A."/>
            <person name="Belykh O."/>
        </authorList>
    </citation>
    <scope>NUCLEOTIDE SEQUENCE</scope>
    <source>
        <strain evidence="3">BBK-W-15</strain>
    </source>
</reference>
<keyword evidence="2" id="KW-0732">Signal</keyword>
<proteinExistence type="predicted"/>
<feature type="signal peptide" evidence="2">
    <location>
        <begin position="1"/>
        <end position="25"/>
    </location>
</feature>
<accession>A0AAE3GQK2</accession>
<gene>
    <name evidence="3" type="ORF">NJ959_07135</name>
</gene>
<feature type="compositionally biased region" description="Polar residues" evidence="1">
    <location>
        <begin position="144"/>
        <end position="154"/>
    </location>
</feature>
<organism evidence="3 4">
    <name type="scientific">Limnofasciculus baicalensis BBK-W-15</name>
    <dbReference type="NCBI Taxonomy" id="2699891"/>
    <lineage>
        <taxon>Bacteria</taxon>
        <taxon>Bacillati</taxon>
        <taxon>Cyanobacteriota</taxon>
        <taxon>Cyanophyceae</taxon>
        <taxon>Coleofasciculales</taxon>
        <taxon>Coleofasciculaceae</taxon>
        <taxon>Limnofasciculus</taxon>
        <taxon>Limnofasciculus baicalensis</taxon>
    </lineage>
</organism>
<comment type="caution">
    <text evidence="3">The sequence shown here is derived from an EMBL/GenBank/DDBJ whole genome shotgun (WGS) entry which is preliminary data.</text>
</comment>
<feature type="region of interest" description="Disordered" evidence="1">
    <location>
        <begin position="133"/>
        <end position="167"/>
    </location>
</feature>
<dbReference type="AlphaFoldDB" id="A0AAE3GQK2"/>
<dbReference type="EMBL" id="JAMZMM010000045">
    <property type="protein sequence ID" value="MCP2728247.1"/>
    <property type="molecule type" value="Genomic_DNA"/>
</dbReference>
<keyword evidence="4" id="KW-1185">Reference proteome</keyword>
<sequence length="167" mass="18037">MKRSQYFLAILATILVVGSSTPAGASTQVKLLVESSKKIISLTESIPNWFRKANIQKEFTNINHEEEILLGQKKTGTILRKIGTESVKGTLPPLQESINLDSLHDKGQTKNAVQTIGVAVGATTAAGGTAYSTIKSTNDKDNQNNRSKTQSKLSVGSKKPLKLVLHH</sequence>